<evidence type="ECO:0000313" key="1">
    <source>
        <dbReference type="EMBL" id="PMD50144.1"/>
    </source>
</evidence>
<gene>
    <name evidence="1" type="ORF">K444DRAFT_259994</name>
</gene>
<keyword evidence="2" id="KW-1185">Reference proteome</keyword>
<dbReference type="RefSeq" id="XP_024727048.1">
    <property type="nucleotide sequence ID" value="XM_024871397.1"/>
</dbReference>
<protein>
    <submittedName>
        <fullName evidence="1">Uncharacterized protein</fullName>
    </submittedName>
</protein>
<dbReference type="InParanoid" id="A0A2J6SHB2"/>
<dbReference type="Proteomes" id="UP000235371">
    <property type="component" value="Unassembled WGS sequence"/>
</dbReference>
<dbReference type="GeneID" id="36579479"/>
<dbReference type="EMBL" id="KZ613913">
    <property type="protein sequence ID" value="PMD50144.1"/>
    <property type="molecule type" value="Genomic_DNA"/>
</dbReference>
<name>A0A2J6SHB2_9HELO</name>
<organism evidence="1 2">
    <name type="scientific">Hyaloscypha bicolor E</name>
    <dbReference type="NCBI Taxonomy" id="1095630"/>
    <lineage>
        <taxon>Eukaryota</taxon>
        <taxon>Fungi</taxon>
        <taxon>Dikarya</taxon>
        <taxon>Ascomycota</taxon>
        <taxon>Pezizomycotina</taxon>
        <taxon>Leotiomycetes</taxon>
        <taxon>Helotiales</taxon>
        <taxon>Hyaloscyphaceae</taxon>
        <taxon>Hyaloscypha</taxon>
        <taxon>Hyaloscypha bicolor</taxon>
    </lineage>
</organism>
<evidence type="ECO:0000313" key="2">
    <source>
        <dbReference type="Proteomes" id="UP000235371"/>
    </source>
</evidence>
<dbReference type="AlphaFoldDB" id="A0A2J6SHB2"/>
<dbReference type="OrthoDB" id="5030973at2759"/>
<sequence length="232" mass="25802">MSNELKKAIYLLPTEGDGFDSYKTANPSSQISRPLITNYKKSQALRFRASLVGVVHGTLSTGDPASLIVTEFRFESGDAARRFKSATIEYVFLSEDETSDELRPEIYNIAPSGVLSIDPLDTPDTLASTTVTSVESPPSPGLPQPRVARRESIDSMATIKHASRFRWDLCQTQDGREHATLIGRTRIREEYGGENIATWLLQENRSTTVGPTQTRQKKIKTTTILIDINRIN</sequence>
<accession>A0A2J6SHB2</accession>
<reference evidence="1 2" key="1">
    <citation type="submission" date="2016-04" db="EMBL/GenBank/DDBJ databases">
        <title>A degradative enzymes factory behind the ericoid mycorrhizal symbiosis.</title>
        <authorList>
            <consortium name="DOE Joint Genome Institute"/>
            <person name="Martino E."/>
            <person name="Morin E."/>
            <person name="Grelet G."/>
            <person name="Kuo A."/>
            <person name="Kohler A."/>
            <person name="Daghino S."/>
            <person name="Barry K."/>
            <person name="Choi C."/>
            <person name="Cichocki N."/>
            <person name="Clum A."/>
            <person name="Copeland A."/>
            <person name="Hainaut M."/>
            <person name="Haridas S."/>
            <person name="Labutti K."/>
            <person name="Lindquist E."/>
            <person name="Lipzen A."/>
            <person name="Khouja H.-R."/>
            <person name="Murat C."/>
            <person name="Ohm R."/>
            <person name="Olson A."/>
            <person name="Spatafora J."/>
            <person name="Veneault-Fourrey C."/>
            <person name="Henrissat B."/>
            <person name="Grigoriev I."/>
            <person name="Martin F."/>
            <person name="Perotto S."/>
        </authorList>
    </citation>
    <scope>NUCLEOTIDE SEQUENCE [LARGE SCALE GENOMIC DNA]</scope>
    <source>
        <strain evidence="1 2">E</strain>
    </source>
</reference>
<proteinExistence type="predicted"/>